<feature type="transmembrane region" description="Helical" evidence="1">
    <location>
        <begin position="212"/>
        <end position="231"/>
    </location>
</feature>
<feature type="transmembrane region" description="Helical" evidence="1">
    <location>
        <begin position="12"/>
        <end position="28"/>
    </location>
</feature>
<dbReference type="EMBL" id="JACSPR010000003">
    <property type="protein sequence ID" value="MBD8029829.1"/>
    <property type="molecule type" value="Genomic_DNA"/>
</dbReference>
<keyword evidence="1" id="KW-0812">Transmembrane</keyword>
<dbReference type="AlphaFoldDB" id="A0A8I0HN63"/>
<keyword evidence="1" id="KW-0472">Membrane</keyword>
<keyword evidence="1" id="KW-1133">Transmembrane helix</keyword>
<dbReference type="InterPro" id="IPR003675">
    <property type="entry name" value="Rce1/LyrA-like_dom"/>
</dbReference>
<organism evidence="3 4">
    <name type="scientific">Corynebacterium gallinarum</name>
    <dbReference type="NCBI Taxonomy" id="2762214"/>
    <lineage>
        <taxon>Bacteria</taxon>
        <taxon>Bacillati</taxon>
        <taxon>Actinomycetota</taxon>
        <taxon>Actinomycetes</taxon>
        <taxon>Mycobacteriales</taxon>
        <taxon>Corynebacteriaceae</taxon>
        <taxon>Corynebacterium</taxon>
    </lineage>
</organism>
<gene>
    <name evidence="3" type="ORF">H9627_05730</name>
</gene>
<feature type="transmembrane region" description="Helical" evidence="1">
    <location>
        <begin position="34"/>
        <end position="55"/>
    </location>
</feature>
<feature type="transmembrane region" description="Helical" evidence="1">
    <location>
        <begin position="141"/>
        <end position="160"/>
    </location>
</feature>
<evidence type="ECO:0000256" key="1">
    <source>
        <dbReference type="SAM" id="Phobius"/>
    </source>
</evidence>
<evidence type="ECO:0000313" key="3">
    <source>
        <dbReference type="EMBL" id="MBD8029829.1"/>
    </source>
</evidence>
<accession>A0A8I0HN63</accession>
<sequence>MHLHKRKVRDTAVVITMLMGVNVAAHFSNLNPWVVIPAGAVALVALARGMGLTWGDLGVRRSSIGRGLAYGGTAAALVIAVVAAGVALPFTREFFLNDAYASMRTALFAALIIIPLTTVLPEELLFRGVLHGSLERFGVKTAFIGGSVLFGLWHVATSLNLTAGNAGLSALLGTGSFGKWMGVALAVVATSLAGAGFIWLRHRTDSVLAPVSLHWALNAVGALAAATAFQFQ</sequence>
<dbReference type="GO" id="GO:0004175">
    <property type="term" value="F:endopeptidase activity"/>
    <property type="evidence" value="ECO:0007669"/>
    <property type="project" value="UniProtKB-ARBA"/>
</dbReference>
<feature type="domain" description="CAAX prenyl protease 2/Lysostaphin resistance protein A-like" evidence="2">
    <location>
        <begin position="107"/>
        <end position="220"/>
    </location>
</feature>
<dbReference type="GO" id="GO:0008237">
    <property type="term" value="F:metallopeptidase activity"/>
    <property type="evidence" value="ECO:0007669"/>
    <property type="project" value="UniProtKB-KW"/>
</dbReference>
<feature type="transmembrane region" description="Helical" evidence="1">
    <location>
        <begin position="180"/>
        <end position="200"/>
    </location>
</feature>
<keyword evidence="3" id="KW-0645">Protease</keyword>
<dbReference type="GO" id="GO:0080120">
    <property type="term" value="P:CAAX-box protein maturation"/>
    <property type="evidence" value="ECO:0007669"/>
    <property type="project" value="UniProtKB-ARBA"/>
</dbReference>
<feature type="transmembrane region" description="Helical" evidence="1">
    <location>
        <begin position="67"/>
        <end position="88"/>
    </location>
</feature>
<dbReference type="GO" id="GO:0006508">
    <property type="term" value="P:proteolysis"/>
    <property type="evidence" value="ECO:0007669"/>
    <property type="project" value="UniProtKB-KW"/>
</dbReference>
<evidence type="ECO:0000259" key="2">
    <source>
        <dbReference type="Pfam" id="PF02517"/>
    </source>
</evidence>
<dbReference type="Pfam" id="PF02517">
    <property type="entry name" value="Rce1-like"/>
    <property type="match status" value="1"/>
</dbReference>
<comment type="caution">
    <text evidence="3">The sequence shown here is derived from an EMBL/GenBank/DDBJ whole genome shotgun (WGS) entry which is preliminary data.</text>
</comment>
<keyword evidence="3" id="KW-0378">Hydrolase</keyword>
<name>A0A8I0HN63_9CORY</name>
<dbReference type="InterPro" id="IPR015837">
    <property type="entry name" value="UCP026622_CAAX_protease"/>
</dbReference>
<reference evidence="3 4" key="1">
    <citation type="submission" date="2020-08" db="EMBL/GenBank/DDBJ databases">
        <title>A Genomic Blueprint of the Chicken Gut Microbiome.</title>
        <authorList>
            <person name="Gilroy R."/>
            <person name="Ravi A."/>
            <person name="Getino M."/>
            <person name="Pursley I."/>
            <person name="Horton D.L."/>
            <person name="Alikhan N.-F."/>
            <person name="Baker D."/>
            <person name="Gharbi K."/>
            <person name="Hall N."/>
            <person name="Watson M."/>
            <person name="Adriaenssens E.M."/>
            <person name="Foster-Nyarko E."/>
            <person name="Jarju S."/>
            <person name="Secka A."/>
            <person name="Antonio M."/>
            <person name="Oren A."/>
            <person name="Chaudhuri R."/>
            <person name="La Ragione R.M."/>
            <person name="Hildebrand F."/>
            <person name="Pallen M.J."/>
        </authorList>
    </citation>
    <scope>NUCLEOTIDE SEQUENCE [LARGE SCALE GENOMIC DNA]</scope>
    <source>
        <strain evidence="3 4">Sa1YVA5</strain>
    </source>
</reference>
<keyword evidence="3" id="KW-0482">Metalloprotease</keyword>
<evidence type="ECO:0000313" key="4">
    <source>
        <dbReference type="Proteomes" id="UP000650224"/>
    </source>
</evidence>
<dbReference type="PIRSF" id="PIRSF026622">
    <property type="entry name" value="Proteas_026622"/>
    <property type="match status" value="1"/>
</dbReference>
<proteinExistence type="predicted"/>
<protein>
    <submittedName>
        <fullName evidence="3">CPBP family intramembrane metalloprotease</fullName>
    </submittedName>
</protein>
<feature type="transmembrane region" description="Helical" evidence="1">
    <location>
        <begin position="100"/>
        <end position="120"/>
    </location>
</feature>
<dbReference type="Proteomes" id="UP000650224">
    <property type="component" value="Unassembled WGS sequence"/>
</dbReference>
<keyword evidence="4" id="KW-1185">Reference proteome</keyword>
<dbReference type="RefSeq" id="WP_191733055.1">
    <property type="nucleotide sequence ID" value="NZ_JACSPR010000003.1"/>
</dbReference>